<dbReference type="PANTHER" id="PTHR43014:SF2">
    <property type="entry name" value="MERCURIC REDUCTASE"/>
    <property type="match status" value="1"/>
</dbReference>
<accession>A0A0D7UWJ1</accession>
<dbReference type="InterPro" id="IPR016156">
    <property type="entry name" value="FAD/NAD-linked_Rdtase_dimer_sf"/>
</dbReference>
<dbReference type="AlphaFoldDB" id="A0A0D7UWJ1"/>
<organism evidence="1 2">
    <name type="scientific">Vreelandella aquamarina</name>
    <dbReference type="NCBI Taxonomy" id="77097"/>
    <lineage>
        <taxon>Bacteria</taxon>
        <taxon>Pseudomonadati</taxon>
        <taxon>Pseudomonadota</taxon>
        <taxon>Gammaproteobacteria</taxon>
        <taxon>Oceanospirillales</taxon>
        <taxon>Halomonadaceae</taxon>
        <taxon>Vreelandella</taxon>
    </lineage>
</organism>
<sequence length="86" mass="9226">MAGDCTDQPQFVYVAAAGGSRAGINMVGGDVMFDLRAMPVVMAMRANMTVQELAEELFPYRTTVEGLKHCAQTFTKDVTQLSCCAG</sequence>
<evidence type="ECO:0000313" key="1">
    <source>
        <dbReference type="EMBL" id="BCA90991.1"/>
    </source>
</evidence>
<reference evidence="1 2" key="1">
    <citation type="submission" date="2020-02" db="EMBL/GenBank/DDBJ databases">
        <title>Complete Genome Sequence of Halomonas meridiana strain BAA-801, Isolated from Deep Sea Thermal Vent.</title>
        <authorList>
            <person name="Takahashi Y."/>
            <person name="Takahashi H."/>
            <person name="Galipon J."/>
            <person name="Arakawa K."/>
        </authorList>
    </citation>
    <scope>NUCLEOTIDE SEQUENCE [LARGE SCALE GENOMIC DNA]</scope>
    <source>
        <strain evidence="1 2">Slthf1</strain>
    </source>
</reference>
<dbReference type="PANTHER" id="PTHR43014">
    <property type="entry name" value="MERCURIC REDUCTASE"/>
    <property type="match status" value="1"/>
</dbReference>
<protein>
    <recommendedName>
        <fullName evidence="3">Pyridine nucleotide-disulphide oxidoreductase dimerisation domain-containing protein</fullName>
    </recommendedName>
</protein>
<dbReference type="EMBL" id="AP022821">
    <property type="protein sequence ID" value="BCA90991.1"/>
    <property type="molecule type" value="Genomic_DNA"/>
</dbReference>
<proteinExistence type="predicted"/>
<dbReference type="Proteomes" id="UP000503197">
    <property type="component" value="Chromosome"/>
</dbReference>
<dbReference type="Gene3D" id="3.30.390.30">
    <property type="match status" value="1"/>
</dbReference>
<gene>
    <name evidence="1" type="ORF">HMSLTHF_07660</name>
</gene>
<dbReference type="GO" id="GO:0003955">
    <property type="term" value="F:NAD(P)H dehydrogenase (quinone) activity"/>
    <property type="evidence" value="ECO:0007669"/>
    <property type="project" value="TreeGrafter"/>
</dbReference>
<evidence type="ECO:0000313" key="2">
    <source>
        <dbReference type="Proteomes" id="UP000503197"/>
    </source>
</evidence>
<name>A0A0D7UWJ1_9GAMM</name>
<dbReference type="GO" id="GO:0050660">
    <property type="term" value="F:flavin adenine dinucleotide binding"/>
    <property type="evidence" value="ECO:0007669"/>
    <property type="project" value="TreeGrafter"/>
</dbReference>
<dbReference type="RefSeq" id="WP_044629828.1">
    <property type="nucleotide sequence ID" value="NZ_JBNNHX010000016.1"/>
</dbReference>
<evidence type="ECO:0008006" key="3">
    <source>
        <dbReference type="Google" id="ProtNLM"/>
    </source>
</evidence>